<dbReference type="AlphaFoldDB" id="A0A9Q8QUV6"/>
<feature type="short sequence motif" description="GXGXXG" evidence="8">
    <location>
        <begin position="699"/>
        <end position="704"/>
    </location>
</feature>
<dbReference type="RefSeq" id="XP_047848403.1">
    <property type="nucleotide sequence ID" value="XM_047992389.1"/>
</dbReference>
<dbReference type="Gene3D" id="3.40.1090.10">
    <property type="entry name" value="Cytosolic phospholipase A2 catalytic domain"/>
    <property type="match status" value="1"/>
</dbReference>
<evidence type="ECO:0000313" key="12">
    <source>
        <dbReference type="EMBL" id="UNI24922.1"/>
    </source>
</evidence>
<feature type="region of interest" description="Disordered" evidence="9">
    <location>
        <begin position="518"/>
        <end position="548"/>
    </location>
</feature>
<dbReference type="SUPFAM" id="SSF52540">
    <property type="entry name" value="P-loop containing nucleoside triphosphate hydrolases"/>
    <property type="match status" value="1"/>
</dbReference>
<sequence length="1231" mass="138137">MYCSACWSAEPKHKRPGHEQSVPADAITVHTTLRVRLDDFMLLQNQLEIVKDQQRFSQWDEKSEWFGVAAKNAKGDYILSEGPAYEGILQEACSSPLTYPTLVSFVGETGSGKSSLISLLMKFSSSPLRNLLTTPVVGAAGSLDSTSSNVNLYADPGTFLSENPILYADCEGMDGDEIPAQMRNTPGKPSPGDLNGDSEEAQNIARYNPVHIDWDGKMEDGKPVTRKRIAKTLFPRILYIFSDVVVYIQYNRRRLEDTVLQLVKWAHNATEQAYNKPVLPCLVIAFMDRDGQVDTDDYDIDSARRNVFDKLNDISGMQELQWYINYWENNKQTIRSGEDLLGCYYSSVSVVNFPGKTRPTKIHEQTTKLYNQIARACKESQQRREDAWMKLNAATLPLYMRKAFTHFASNYTTPFDFSDAWVDLHQVSFNLQGSIFNLATKVGELRKVRGMGVWEEISGFVASCLLLKCARENYPVKEEALLPAKVWEQCYQAADQYWQLYWPCRYTDDGWGPCINGPSRHVHHQGRDTKSDKKVAKGSHDPSHSRQELRSKFQNLVETALRSLTSGLGSLGKPEAKVVHSFTGEISSLVETPMSLSRVFRAHMKKMNAFYKGLGNIDDFVSHSTCLACLDRIPEHCLPCGHVICSACVAAAGKSIDGGFVELKRCPLLEHRQAEYWSKPWIGCVKPEQAGLRILTLDGGGIKGVTELELLMRIQKCLGEVPLREFFDLIVGTSAGGIIACGLGPGEMDISECAAKFEGLSTRAFSKPGAGDIPVVGTLLSRMYSLFNQGSYKTKPLEDALKETFQSRGLFGGASEFTAVPVKVAVTASTPHGRAIVMGNYNRGHPTRAFYDFQRPPPDRELKLWEAARATSAAPTYFAPFAHEGTRQVYLDGGLWHNNPIRIADAESKAIWPRNKQPHPDIVLSIGAGYHSTESTAADGAQAYHEQIGAESLKDENGSTWRDKDVYVKFLVGVALSQIMSSLNSERIWHEWLEARAPDARARRRYRRLTAELERLVKLDDASTEGIKACRDAVKAMDDRQFRDIADQLIASCFYLHFAKEDIMEYSDGHFEAHGAIKCRLRPESISLLGKYLSNLCTSSPYFRPRFLVKETHENKAKAIQIDEATVSRMKEDKCFSLTHKIVVSSSLAETEIFLVLHADAQTTDKIPHISGFPRKLQHDYEVDTTRTVGSIDRYWHRMYEVLHRGLSAKTRTKRIYHKIKGEAHKQGAIL</sequence>
<keyword evidence="6 8" id="KW-0443">Lipid metabolism</keyword>
<dbReference type="InterPro" id="IPR002641">
    <property type="entry name" value="PNPLA_dom"/>
</dbReference>
<evidence type="ECO:0000256" key="2">
    <source>
        <dbReference type="ARBA" id="ARBA00022771"/>
    </source>
</evidence>
<dbReference type="InterPro" id="IPR016035">
    <property type="entry name" value="Acyl_Trfase/lysoPLipase"/>
</dbReference>
<evidence type="ECO:0000256" key="6">
    <source>
        <dbReference type="ARBA" id="ARBA00023098"/>
    </source>
</evidence>
<protein>
    <recommendedName>
        <fullName evidence="14">PNPLA domain-containing protein</fullName>
    </recommendedName>
</protein>
<evidence type="ECO:0000256" key="1">
    <source>
        <dbReference type="ARBA" id="ARBA00022723"/>
    </source>
</evidence>
<feature type="active site" description="Proton acceptor" evidence="8">
    <location>
        <position position="892"/>
    </location>
</feature>
<dbReference type="PROSITE" id="PS51635">
    <property type="entry name" value="PNPLA"/>
    <property type="match status" value="1"/>
</dbReference>
<keyword evidence="3 8" id="KW-0378">Hydrolase</keyword>
<evidence type="ECO:0000256" key="8">
    <source>
        <dbReference type="PROSITE-ProRule" id="PRU01161"/>
    </source>
</evidence>
<dbReference type="PANTHER" id="PTHR24185:SF1">
    <property type="entry name" value="CALCIUM-INDEPENDENT PHOSPHOLIPASE A2-GAMMA"/>
    <property type="match status" value="1"/>
</dbReference>
<name>A0A9Q8QUV6_9HYPO</name>
<dbReference type="InterPro" id="IPR001841">
    <property type="entry name" value="Znf_RING"/>
</dbReference>
<evidence type="ECO:0000256" key="4">
    <source>
        <dbReference type="ARBA" id="ARBA00022833"/>
    </source>
</evidence>
<accession>A0A9Q8QUV6</accession>
<dbReference type="GO" id="GO:0016042">
    <property type="term" value="P:lipid catabolic process"/>
    <property type="evidence" value="ECO:0007669"/>
    <property type="project" value="UniProtKB-UniRule"/>
</dbReference>
<feature type="domain" description="PNPLA" evidence="11">
    <location>
        <begin position="695"/>
        <end position="905"/>
    </location>
</feature>
<dbReference type="GO" id="GO:0046486">
    <property type="term" value="P:glycerolipid metabolic process"/>
    <property type="evidence" value="ECO:0007669"/>
    <property type="project" value="UniProtKB-ARBA"/>
</dbReference>
<dbReference type="InterPro" id="IPR017907">
    <property type="entry name" value="Znf_RING_CS"/>
</dbReference>
<dbReference type="Pfam" id="PF01734">
    <property type="entry name" value="Patatin"/>
    <property type="match status" value="1"/>
</dbReference>
<dbReference type="GeneID" id="72072582"/>
<dbReference type="SUPFAM" id="SSF52151">
    <property type="entry name" value="FabD/lysophospholipase-like"/>
    <property type="match status" value="1"/>
</dbReference>
<organism evidence="12 13">
    <name type="scientific">Purpureocillium takamizusanense</name>
    <dbReference type="NCBI Taxonomy" id="2060973"/>
    <lineage>
        <taxon>Eukaryota</taxon>
        <taxon>Fungi</taxon>
        <taxon>Dikarya</taxon>
        <taxon>Ascomycota</taxon>
        <taxon>Pezizomycotina</taxon>
        <taxon>Sordariomycetes</taxon>
        <taxon>Hypocreomycetidae</taxon>
        <taxon>Hypocreales</taxon>
        <taxon>Ophiocordycipitaceae</taxon>
        <taxon>Purpureocillium</taxon>
    </lineage>
</organism>
<dbReference type="GO" id="GO:0016020">
    <property type="term" value="C:membrane"/>
    <property type="evidence" value="ECO:0007669"/>
    <property type="project" value="TreeGrafter"/>
</dbReference>
<evidence type="ECO:0008006" key="14">
    <source>
        <dbReference type="Google" id="ProtNLM"/>
    </source>
</evidence>
<dbReference type="EMBL" id="CP086366">
    <property type="protein sequence ID" value="UNI24922.1"/>
    <property type="molecule type" value="Genomic_DNA"/>
</dbReference>
<dbReference type="GO" id="GO:0019369">
    <property type="term" value="P:arachidonate metabolic process"/>
    <property type="evidence" value="ECO:0007669"/>
    <property type="project" value="TreeGrafter"/>
</dbReference>
<dbReference type="OrthoDB" id="194358at2759"/>
<evidence type="ECO:0000259" key="11">
    <source>
        <dbReference type="PROSITE" id="PS51635"/>
    </source>
</evidence>
<evidence type="ECO:0000313" key="13">
    <source>
        <dbReference type="Proteomes" id="UP000829364"/>
    </source>
</evidence>
<dbReference type="PANTHER" id="PTHR24185">
    <property type="entry name" value="CALCIUM-INDEPENDENT PHOSPHOLIPASE A2-GAMMA"/>
    <property type="match status" value="1"/>
</dbReference>
<dbReference type="PROSITE" id="PS00518">
    <property type="entry name" value="ZF_RING_1"/>
    <property type="match status" value="1"/>
</dbReference>
<keyword evidence="4" id="KW-0862">Zinc</keyword>
<dbReference type="GO" id="GO:0047499">
    <property type="term" value="F:calcium-independent phospholipase A2 activity"/>
    <property type="evidence" value="ECO:0007669"/>
    <property type="project" value="TreeGrafter"/>
</dbReference>
<dbReference type="Proteomes" id="UP000829364">
    <property type="component" value="Chromosome 13"/>
</dbReference>
<feature type="short sequence motif" description="GXSXG" evidence="8">
    <location>
        <begin position="732"/>
        <end position="736"/>
    </location>
</feature>
<evidence type="ECO:0000256" key="7">
    <source>
        <dbReference type="PROSITE-ProRule" id="PRU00175"/>
    </source>
</evidence>
<feature type="short sequence motif" description="DGA/G" evidence="8">
    <location>
        <begin position="892"/>
        <end position="894"/>
    </location>
</feature>
<evidence type="ECO:0000259" key="10">
    <source>
        <dbReference type="PROSITE" id="PS50089"/>
    </source>
</evidence>
<reference evidence="12" key="1">
    <citation type="submission" date="2021-11" db="EMBL/GenBank/DDBJ databases">
        <title>Purpureocillium_takamizusanense_genome.</title>
        <authorList>
            <person name="Nguyen N.-H."/>
        </authorList>
    </citation>
    <scope>NUCLEOTIDE SEQUENCE</scope>
    <source>
        <strain evidence="12">PT3</strain>
    </source>
</reference>
<evidence type="ECO:0000256" key="5">
    <source>
        <dbReference type="ARBA" id="ARBA00022963"/>
    </source>
</evidence>
<dbReference type="CDD" id="cd07199">
    <property type="entry name" value="Pat17_PNPLA8_PNPLA9_like"/>
    <property type="match status" value="1"/>
</dbReference>
<keyword evidence="2 7" id="KW-0863">Zinc-finger</keyword>
<keyword evidence="5 8" id="KW-0442">Lipid degradation</keyword>
<feature type="domain" description="RING-type" evidence="10">
    <location>
        <begin position="626"/>
        <end position="670"/>
    </location>
</feature>
<feature type="active site" description="Nucleophile" evidence="8">
    <location>
        <position position="734"/>
    </location>
</feature>
<dbReference type="PROSITE" id="PS50089">
    <property type="entry name" value="ZF_RING_2"/>
    <property type="match status" value="1"/>
</dbReference>
<dbReference type="KEGG" id="ptkz:JDV02_010639"/>
<dbReference type="InterPro" id="IPR027417">
    <property type="entry name" value="P-loop_NTPase"/>
</dbReference>
<keyword evidence="1" id="KW-0479">Metal-binding</keyword>
<proteinExistence type="predicted"/>
<gene>
    <name evidence="12" type="ORF">JDV02_010639</name>
</gene>
<keyword evidence="13" id="KW-1185">Reference proteome</keyword>
<dbReference type="GO" id="GO:0008270">
    <property type="term" value="F:zinc ion binding"/>
    <property type="evidence" value="ECO:0007669"/>
    <property type="project" value="UniProtKB-KW"/>
</dbReference>
<evidence type="ECO:0000256" key="3">
    <source>
        <dbReference type="ARBA" id="ARBA00022801"/>
    </source>
</evidence>
<evidence type="ECO:0000256" key="9">
    <source>
        <dbReference type="SAM" id="MobiDB-lite"/>
    </source>
</evidence>
<feature type="compositionally biased region" description="Basic and acidic residues" evidence="9">
    <location>
        <begin position="525"/>
        <end position="548"/>
    </location>
</feature>